<dbReference type="InterPro" id="IPR013216">
    <property type="entry name" value="Methyltransf_11"/>
</dbReference>
<dbReference type="CDD" id="cd02440">
    <property type="entry name" value="AdoMet_MTases"/>
    <property type="match status" value="1"/>
</dbReference>
<organism evidence="5 6">
    <name type="scientific">Actinosynnema pretiosum</name>
    <dbReference type="NCBI Taxonomy" id="42197"/>
    <lineage>
        <taxon>Bacteria</taxon>
        <taxon>Bacillati</taxon>
        <taxon>Actinomycetota</taxon>
        <taxon>Actinomycetes</taxon>
        <taxon>Pseudonocardiales</taxon>
        <taxon>Pseudonocardiaceae</taxon>
        <taxon>Actinosynnema</taxon>
    </lineage>
</organism>
<dbReference type="InterPro" id="IPR029063">
    <property type="entry name" value="SAM-dependent_MTases_sf"/>
</dbReference>
<evidence type="ECO:0000256" key="1">
    <source>
        <dbReference type="ARBA" id="ARBA00022603"/>
    </source>
</evidence>
<evidence type="ECO:0000313" key="6">
    <source>
        <dbReference type="Proteomes" id="UP000218505"/>
    </source>
</evidence>
<dbReference type="AlphaFoldDB" id="A0A290YYV7"/>
<dbReference type="PANTHER" id="PTHR43464:SF19">
    <property type="entry name" value="UBIQUINONE BIOSYNTHESIS O-METHYLTRANSFERASE, MITOCHONDRIAL"/>
    <property type="match status" value="1"/>
</dbReference>
<dbReference type="Pfam" id="PF08241">
    <property type="entry name" value="Methyltransf_11"/>
    <property type="match status" value="1"/>
</dbReference>
<accession>A0A290YYV7</accession>
<evidence type="ECO:0000259" key="4">
    <source>
        <dbReference type="Pfam" id="PF08241"/>
    </source>
</evidence>
<dbReference type="PANTHER" id="PTHR43464">
    <property type="entry name" value="METHYLTRANSFERASE"/>
    <property type="match status" value="1"/>
</dbReference>
<dbReference type="GO" id="GO:0032259">
    <property type="term" value="P:methylation"/>
    <property type="evidence" value="ECO:0007669"/>
    <property type="project" value="UniProtKB-KW"/>
</dbReference>
<dbReference type="SUPFAM" id="SSF53335">
    <property type="entry name" value="S-adenosyl-L-methionine-dependent methyltransferases"/>
    <property type="match status" value="1"/>
</dbReference>
<keyword evidence="3" id="KW-0949">S-adenosyl-L-methionine</keyword>
<dbReference type="GO" id="GO:0008757">
    <property type="term" value="F:S-adenosylmethionine-dependent methyltransferase activity"/>
    <property type="evidence" value="ECO:0007669"/>
    <property type="project" value="InterPro"/>
</dbReference>
<protein>
    <recommendedName>
        <fullName evidence="4">Methyltransferase type 11 domain-containing protein</fullName>
    </recommendedName>
</protein>
<evidence type="ECO:0000256" key="2">
    <source>
        <dbReference type="ARBA" id="ARBA00022679"/>
    </source>
</evidence>
<dbReference type="RefSeq" id="WP_096490967.1">
    <property type="nucleotide sequence ID" value="NZ_CP023445.1"/>
</dbReference>
<dbReference type="Gene3D" id="3.40.50.150">
    <property type="entry name" value="Vaccinia Virus protein VP39"/>
    <property type="match status" value="1"/>
</dbReference>
<feature type="domain" description="Methyltransferase type 11" evidence="4">
    <location>
        <begin position="63"/>
        <end position="159"/>
    </location>
</feature>
<dbReference type="EMBL" id="CP023445">
    <property type="protein sequence ID" value="ATE51918.1"/>
    <property type="molecule type" value="Genomic_DNA"/>
</dbReference>
<keyword evidence="2" id="KW-0808">Transferase</keyword>
<sequence length="354" mass="38149">MALDVLRDTWEKLGGVDPLWAVLTDPGRRDGRWDVEEFMKTGPEAVGQVRTLLGERTLGSRVLDFGCGVGRLSNALAAHADRVVGVDIASTMVARARELNRNPDRVEFVHYDGRLLPFEDASFDGALSLIVLQHARPWVQIGALLELLRVVRPGGTLVVQIPSARRAPVPMPEEAYRADIEVLEAPSVLGVGQSALVRARVTNLSEHPWPGTKTIKLGNHWRSGDEVVLLDDGRAGLPAMVAPGESFEVGVPVTAPRAGELVLELDLVHEMVAWWESAGGTPARVPITVTAAPAPPSEVTPAGEAHPGEQIEMHALHTEFVQALFGHCGAEVIAAVPDEAAGEEWESFTYVVSR</sequence>
<evidence type="ECO:0000256" key="3">
    <source>
        <dbReference type="ARBA" id="ARBA00022691"/>
    </source>
</evidence>
<dbReference type="Proteomes" id="UP000218505">
    <property type="component" value="Chromosome"/>
</dbReference>
<gene>
    <name evidence="5" type="ORF">CNX65_00305</name>
</gene>
<name>A0A290YYV7_9PSEU</name>
<keyword evidence="1" id="KW-0489">Methyltransferase</keyword>
<keyword evidence="6" id="KW-1185">Reference proteome</keyword>
<dbReference type="GO" id="GO:0005975">
    <property type="term" value="P:carbohydrate metabolic process"/>
    <property type="evidence" value="ECO:0007669"/>
    <property type="project" value="UniProtKB-ARBA"/>
</dbReference>
<dbReference type="KEGG" id="apre:CNX65_00305"/>
<dbReference type="InterPro" id="IPR013783">
    <property type="entry name" value="Ig-like_fold"/>
</dbReference>
<reference evidence="5" key="1">
    <citation type="submission" date="2017-09" db="EMBL/GenBank/DDBJ databases">
        <title>Complete Genome Sequence of ansamitocin-producing Bacterium Actinosynnema pretiosum X47.</title>
        <authorList>
            <person name="Cao G."/>
            <person name="Zong G."/>
            <person name="Zhong C."/>
            <person name="Fu J."/>
        </authorList>
    </citation>
    <scope>NUCLEOTIDE SEQUENCE [LARGE SCALE GENOMIC DNA]</scope>
    <source>
        <strain evidence="5">X47</strain>
    </source>
</reference>
<proteinExistence type="predicted"/>
<evidence type="ECO:0000313" key="5">
    <source>
        <dbReference type="EMBL" id="ATE51918.1"/>
    </source>
</evidence>
<dbReference type="Gene3D" id="2.60.40.10">
    <property type="entry name" value="Immunoglobulins"/>
    <property type="match status" value="1"/>
</dbReference>